<feature type="compositionally biased region" description="Basic residues" evidence="1">
    <location>
        <begin position="44"/>
        <end position="54"/>
    </location>
</feature>
<dbReference type="EMBL" id="UINC01138597">
    <property type="protein sequence ID" value="SVD24640.1"/>
    <property type="molecule type" value="Genomic_DNA"/>
</dbReference>
<accession>A0A382TRF7</accession>
<organism evidence="2">
    <name type="scientific">marine metagenome</name>
    <dbReference type="NCBI Taxonomy" id="408172"/>
    <lineage>
        <taxon>unclassified sequences</taxon>
        <taxon>metagenomes</taxon>
        <taxon>ecological metagenomes</taxon>
    </lineage>
</organism>
<dbReference type="AlphaFoldDB" id="A0A382TRF7"/>
<proteinExistence type="predicted"/>
<feature type="region of interest" description="Disordered" evidence="1">
    <location>
        <begin position="14"/>
        <end position="54"/>
    </location>
</feature>
<gene>
    <name evidence="2" type="ORF">METZ01_LOCUS377494</name>
</gene>
<reference evidence="2" key="1">
    <citation type="submission" date="2018-05" db="EMBL/GenBank/DDBJ databases">
        <authorList>
            <person name="Lanie J.A."/>
            <person name="Ng W.-L."/>
            <person name="Kazmierczak K.M."/>
            <person name="Andrzejewski T.M."/>
            <person name="Davidsen T.M."/>
            <person name="Wayne K.J."/>
            <person name="Tettelin H."/>
            <person name="Glass J.I."/>
            <person name="Rusch D."/>
            <person name="Podicherti R."/>
            <person name="Tsui H.-C.T."/>
            <person name="Winkler M.E."/>
        </authorList>
    </citation>
    <scope>NUCLEOTIDE SEQUENCE</scope>
</reference>
<evidence type="ECO:0000313" key="2">
    <source>
        <dbReference type="EMBL" id="SVD24640.1"/>
    </source>
</evidence>
<sequence length="54" mass="5815">MSESDPVTCLSAALEGRSEIGTTANLQHPHGRRGARDERSRSGATRRHATLNEA</sequence>
<name>A0A382TRF7_9ZZZZ</name>
<protein>
    <submittedName>
        <fullName evidence="2">Uncharacterized protein</fullName>
    </submittedName>
</protein>
<evidence type="ECO:0000256" key="1">
    <source>
        <dbReference type="SAM" id="MobiDB-lite"/>
    </source>
</evidence>